<evidence type="ECO:0000313" key="5">
    <source>
        <dbReference type="WBParaSite" id="scaffold13945_cov210.g17180"/>
    </source>
</evidence>
<feature type="compositionally biased region" description="Gly residues" evidence="3">
    <location>
        <begin position="190"/>
        <end position="203"/>
    </location>
</feature>
<dbReference type="Pfam" id="PF06487">
    <property type="entry name" value="SAP18"/>
    <property type="match status" value="2"/>
</dbReference>
<dbReference type="InterPro" id="IPR042534">
    <property type="entry name" value="SAP18_sf"/>
</dbReference>
<comment type="similarity">
    <text evidence="1">Belongs to the SAP18 family.</text>
</comment>
<keyword evidence="4" id="KW-1185">Reference proteome</keyword>
<proteinExistence type="inferred from homology"/>
<dbReference type="GO" id="GO:0003714">
    <property type="term" value="F:transcription corepressor activity"/>
    <property type="evidence" value="ECO:0007669"/>
    <property type="project" value="TreeGrafter"/>
</dbReference>
<feature type="region of interest" description="Disordered" evidence="3">
    <location>
        <begin position="164"/>
        <end position="203"/>
    </location>
</feature>
<evidence type="ECO:0000313" key="4">
    <source>
        <dbReference type="Proteomes" id="UP000887561"/>
    </source>
</evidence>
<dbReference type="WBParaSite" id="scaffold13945_cov210.g17180">
    <property type="protein sequence ID" value="scaffold13945_cov210.g17180"/>
    <property type="gene ID" value="scaffold13945_cov210.g17180"/>
</dbReference>
<name>A0A915LM41_MELJA</name>
<organism evidence="4 5">
    <name type="scientific">Meloidogyne javanica</name>
    <name type="common">Root-knot nematode worm</name>
    <dbReference type="NCBI Taxonomy" id="6303"/>
    <lineage>
        <taxon>Eukaryota</taxon>
        <taxon>Metazoa</taxon>
        <taxon>Ecdysozoa</taxon>
        <taxon>Nematoda</taxon>
        <taxon>Chromadorea</taxon>
        <taxon>Rhabditida</taxon>
        <taxon>Tylenchina</taxon>
        <taxon>Tylenchomorpha</taxon>
        <taxon>Tylenchoidea</taxon>
        <taxon>Meloidogynidae</taxon>
        <taxon>Meloidogyninae</taxon>
        <taxon>Meloidogyne</taxon>
        <taxon>Meloidogyne incognita group</taxon>
    </lineage>
</organism>
<protein>
    <recommendedName>
        <fullName evidence="2">18 kDa Sin3-associated polypeptide</fullName>
    </recommendedName>
</protein>
<dbReference type="PANTHER" id="PTHR13082">
    <property type="entry name" value="SAP18"/>
    <property type="match status" value="1"/>
</dbReference>
<accession>A0A915LM41</accession>
<evidence type="ECO:0000256" key="1">
    <source>
        <dbReference type="ARBA" id="ARBA00009143"/>
    </source>
</evidence>
<dbReference type="Proteomes" id="UP000887561">
    <property type="component" value="Unplaced"/>
</dbReference>
<dbReference type="AlphaFoldDB" id="A0A915LM41"/>
<sequence length="203" mass="22453">MTSNVVSQVEVPIEKTIDREKVCPLLLRIFCAQVRHNSMNDYSRGSVPPNELQIYTCKTFSVLLFLNKLIVKIPFCRLDCTLKELTSLIKDVNPDARRRGTEFNFAIVAPDRYSARYALREVGITISGQRSPDDEKSLSQCKFEVGDYIDVVINPPDTGIAGGRGNAAHGVYGAQRRSGERVERDRTGSFSGGGGGRYGGFGR</sequence>
<evidence type="ECO:0000256" key="3">
    <source>
        <dbReference type="SAM" id="MobiDB-lite"/>
    </source>
</evidence>
<dbReference type="GO" id="GO:0005634">
    <property type="term" value="C:nucleus"/>
    <property type="evidence" value="ECO:0007669"/>
    <property type="project" value="TreeGrafter"/>
</dbReference>
<dbReference type="InterPro" id="IPR010516">
    <property type="entry name" value="SAP18"/>
</dbReference>
<reference evidence="5" key="1">
    <citation type="submission" date="2022-11" db="UniProtKB">
        <authorList>
            <consortium name="WormBaseParasite"/>
        </authorList>
    </citation>
    <scope>IDENTIFICATION</scope>
</reference>
<feature type="compositionally biased region" description="Basic and acidic residues" evidence="3">
    <location>
        <begin position="177"/>
        <end position="187"/>
    </location>
</feature>
<dbReference type="Gene3D" id="3.10.20.550">
    <property type="entry name" value="ASAP complex, SAP18 subunit"/>
    <property type="match status" value="2"/>
</dbReference>
<evidence type="ECO:0000256" key="2">
    <source>
        <dbReference type="ARBA" id="ARBA00030511"/>
    </source>
</evidence>
<dbReference type="PANTHER" id="PTHR13082:SF0">
    <property type="entry name" value="HISTONE DEACETYLASE COMPLEX SUBUNIT SAP18"/>
    <property type="match status" value="1"/>
</dbReference>